<evidence type="ECO:0000256" key="17">
    <source>
        <dbReference type="ARBA" id="ARBA00061807"/>
    </source>
</evidence>
<dbReference type="GO" id="GO:0061630">
    <property type="term" value="F:ubiquitin protein ligase activity"/>
    <property type="evidence" value="ECO:0007669"/>
    <property type="project" value="UniProtKB-EC"/>
</dbReference>
<keyword evidence="9" id="KW-0747">Spliceosome</keyword>
<evidence type="ECO:0000256" key="9">
    <source>
        <dbReference type="ARBA" id="ARBA00022728"/>
    </source>
</evidence>
<sequence>MGKKQHQKDKLYITNKEWREEWGGKKQEVGQKSSFRRLPFYCCSLSLQPFENPLCTRDGVIFDLLNIVPYLKKHKCSPVTGEPLELKDLTRLTFHKNADDKYHCPVTYKVFNANTNIVAIKTTGNVYCLDAVEELNLKAKNMRDLLTDAPFTRKDIITLQDPSNLDKFNFSTFHHLKKNLKADNDDEKAMKDPKYYLNKANKETESVLDELKKTYKEPEKKKEEGKELITDRNAAHFSTGAVAQSFTSTARERVTVQETAVVEKDVVRYREVKKKGYIRLQTNLGDLNLELHCDMVPKTCENFIKLCSRGYYDNTIFHRSIKHFMIQGGDPTGTGKGGESAWGPAFKDEFRPNLVHQGRGVLSMANSGTNTNKSQFFITFRSCRHLDQKHSVFGKLVGGMETLDAMERIERDEKDRPKETIKILKTMVFTDPFSEVDAVLEEEKQRAAEQERQKKRKRMTRLEKGQQRRQVQQYTALDQQLESIFPRTSESPFKTLIHRCSLQRKRSNRVDLVILVRGDNFCQIMIVPDKILRPSMGVANRITHSSHSTLSLSTININFIKLSVFTLYHLLAEVFYRGSRREMLFTNSLVSSIRGRTGVNRHESSRSRLLQNENQQQPVDHWIQEKLLYTKKTCRIIFLDVKLFPHSTLCALFRL</sequence>
<evidence type="ECO:0000256" key="19">
    <source>
        <dbReference type="ARBA" id="ARBA00078275"/>
    </source>
</evidence>
<evidence type="ECO:0000256" key="15">
    <source>
        <dbReference type="ARBA" id="ARBA00023242"/>
    </source>
</evidence>
<evidence type="ECO:0000256" key="18">
    <source>
        <dbReference type="ARBA" id="ARBA00073734"/>
    </source>
</evidence>
<keyword evidence="14" id="KW-0508">mRNA splicing</keyword>
<evidence type="ECO:0000256" key="5">
    <source>
        <dbReference type="ARBA" id="ARBA00012483"/>
    </source>
</evidence>
<comment type="subcellular location">
    <subcellularLocation>
        <location evidence="2">Nucleus</location>
    </subcellularLocation>
</comment>
<evidence type="ECO:0000256" key="10">
    <source>
        <dbReference type="ARBA" id="ARBA00022786"/>
    </source>
</evidence>
<evidence type="ECO:0000256" key="8">
    <source>
        <dbReference type="ARBA" id="ARBA00022679"/>
    </source>
</evidence>
<comment type="function">
    <text evidence="16">Has a ubiquitin-protein ligase activity acting as an E3 ubiquitin protein ligase or as an ubiquitin-ubiquitin ligase promoting elongation of ubiquitin chains on substrates. By mediating 'Lys-48'-linked polyubiquitination of proteins could target them for proteasomal degradation. May also function as a chaperone, playing a role in transport to the cell membrane of BSG/Basigin for instance. Probable inactive PPIase with no peptidyl-prolyl cis-trans isomerase activity. As a component of the minor spliceosome, involved in the splicing of U12-type introns in pre-mRNAs.</text>
</comment>
<feature type="region of interest" description="Disordered" evidence="21">
    <location>
        <begin position="447"/>
        <end position="470"/>
    </location>
</feature>
<evidence type="ECO:0000256" key="6">
    <source>
        <dbReference type="ARBA" id="ARBA00022499"/>
    </source>
</evidence>
<dbReference type="SUPFAM" id="SSF57850">
    <property type="entry name" value="RING/U-box"/>
    <property type="match status" value="1"/>
</dbReference>
<dbReference type="CDD" id="cd16663">
    <property type="entry name" value="RING-Ubox_PPIL2"/>
    <property type="match status" value="1"/>
</dbReference>
<evidence type="ECO:0000256" key="11">
    <source>
        <dbReference type="ARBA" id="ARBA00022843"/>
    </source>
</evidence>
<keyword evidence="11" id="KW-0832">Ubl conjugation</keyword>
<dbReference type="GO" id="GO:0003755">
    <property type="term" value="F:peptidyl-prolyl cis-trans isomerase activity"/>
    <property type="evidence" value="ECO:0007669"/>
    <property type="project" value="InterPro"/>
</dbReference>
<keyword evidence="6" id="KW-1017">Isopeptide bond</keyword>
<evidence type="ECO:0000256" key="12">
    <source>
        <dbReference type="ARBA" id="ARBA00022990"/>
    </source>
</evidence>
<proteinExistence type="inferred from homology"/>
<evidence type="ECO:0000256" key="20">
    <source>
        <dbReference type="ARBA" id="ARBA00079124"/>
    </source>
</evidence>
<keyword evidence="15" id="KW-0539">Nucleus</keyword>
<dbReference type="PANTHER" id="PTHR45625">
    <property type="entry name" value="PEPTIDYL-PROLYL CIS-TRANS ISOMERASE-RELATED"/>
    <property type="match status" value="1"/>
</dbReference>
<keyword evidence="13" id="KW-0175">Coiled coil</keyword>
<evidence type="ECO:0000256" key="4">
    <source>
        <dbReference type="ARBA" id="ARBA00007930"/>
    </source>
</evidence>
<dbReference type="InterPro" id="IPR044666">
    <property type="entry name" value="Cyclophilin_A-like"/>
</dbReference>
<evidence type="ECO:0000256" key="2">
    <source>
        <dbReference type="ARBA" id="ARBA00004123"/>
    </source>
</evidence>
<feature type="domain" description="PPIase cyclophilin-type" evidence="22">
    <location>
        <begin position="281"/>
        <end position="428"/>
    </location>
</feature>
<comment type="catalytic activity">
    <reaction evidence="1">
        <text>S-ubiquitinyl-[E2 ubiquitin-conjugating enzyme]-L-cysteine + [acceptor protein]-L-lysine = [E2 ubiquitin-conjugating enzyme]-L-cysteine + N(6)-ubiquitinyl-[acceptor protein]-L-lysine.</text>
        <dbReference type="EC" id="2.3.2.27"/>
    </reaction>
</comment>
<dbReference type="InterPro" id="IPR026951">
    <property type="entry name" value="PPIL2_U-box_dom"/>
</dbReference>
<evidence type="ECO:0000313" key="24">
    <source>
        <dbReference type="EnsemblMetazoa" id="XP_020917043.1"/>
    </source>
</evidence>
<evidence type="ECO:0000256" key="3">
    <source>
        <dbReference type="ARBA" id="ARBA00004906"/>
    </source>
</evidence>
<dbReference type="PROSITE" id="PS50072">
    <property type="entry name" value="CSA_PPIASE_2"/>
    <property type="match status" value="1"/>
</dbReference>
<evidence type="ECO:0000256" key="21">
    <source>
        <dbReference type="SAM" id="MobiDB-lite"/>
    </source>
</evidence>
<dbReference type="GO" id="GO:0000209">
    <property type="term" value="P:protein polyubiquitination"/>
    <property type="evidence" value="ECO:0007669"/>
    <property type="project" value="TreeGrafter"/>
</dbReference>
<dbReference type="Proteomes" id="UP000887567">
    <property type="component" value="Unplaced"/>
</dbReference>
<feature type="domain" description="U-box" evidence="23">
    <location>
        <begin position="36"/>
        <end position="109"/>
    </location>
</feature>
<keyword evidence="12" id="KW-0007">Acetylation</keyword>
<comment type="subunit">
    <text evidence="17">Component of the minor spliceosome, which splices U12-type introns. Within this complex, interacts with PRPF8/PRP8, EFTUD2/SNU114 and PLRG1. Interacts with isoform 2 of BSG. Interacts (via the PPIase cyclophilin-type domain) with CRNKL1; they may form a trimeric complex with HSP90.</text>
</comment>
<dbReference type="PRINTS" id="PR00153">
    <property type="entry name" value="CSAPPISMRASE"/>
</dbReference>
<dbReference type="Gene3D" id="3.30.40.10">
    <property type="entry name" value="Zinc/RING finger domain, C3HC4 (zinc finger)"/>
    <property type="match status" value="1"/>
</dbReference>
<organism evidence="24 25">
    <name type="scientific">Exaiptasia diaphana</name>
    <name type="common">Tropical sea anemone</name>
    <name type="synonym">Aiptasia pulchella</name>
    <dbReference type="NCBI Taxonomy" id="2652724"/>
    <lineage>
        <taxon>Eukaryota</taxon>
        <taxon>Metazoa</taxon>
        <taxon>Cnidaria</taxon>
        <taxon>Anthozoa</taxon>
        <taxon>Hexacorallia</taxon>
        <taxon>Actiniaria</taxon>
        <taxon>Aiptasiidae</taxon>
        <taxon>Exaiptasia</taxon>
    </lineage>
</organism>
<dbReference type="Pfam" id="PF04641">
    <property type="entry name" value="Rtf2"/>
    <property type="match status" value="1"/>
</dbReference>
<dbReference type="PROSITE" id="PS51698">
    <property type="entry name" value="U_BOX"/>
    <property type="match status" value="1"/>
</dbReference>
<keyword evidence="8" id="KW-0808">Transferase</keyword>
<dbReference type="InterPro" id="IPR002130">
    <property type="entry name" value="Cyclophilin-type_PPIase_dom"/>
</dbReference>
<dbReference type="InterPro" id="IPR020892">
    <property type="entry name" value="Cyclophilin-type_PPIase_CS"/>
</dbReference>
<dbReference type="InterPro" id="IPR029000">
    <property type="entry name" value="Cyclophilin-like_dom_sf"/>
</dbReference>
<keyword evidence="7" id="KW-0507">mRNA processing</keyword>
<reference evidence="24" key="1">
    <citation type="submission" date="2022-11" db="UniProtKB">
        <authorList>
            <consortium name="EnsemblMetazoa"/>
        </authorList>
    </citation>
    <scope>IDENTIFICATION</scope>
</reference>
<dbReference type="AlphaFoldDB" id="A0A913Y9P4"/>
<dbReference type="Pfam" id="PF00160">
    <property type="entry name" value="Pro_isomerase"/>
    <property type="match status" value="1"/>
</dbReference>
<dbReference type="KEGG" id="epa:110254402"/>
<dbReference type="RefSeq" id="XP_020917043.1">
    <property type="nucleotide sequence ID" value="XM_021061384.2"/>
</dbReference>
<evidence type="ECO:0000259" key="23">
    <source>
        <dbReference type="PROSITE" id="PS51698"/>
    </source>
</evidence>
<comment type="pathway">
    <text evidence="3">Protein modification; protein ubiquitination.</text>
</comment>
<dbReference type="FunFam" id="3.30.40.10:FF:000079">
    <property type="entry name" value="Peptidyl-prolyl cis-trans isomerase 2"/>
    <property type="match status" value="1"/>
</dbReference>
<dbReference type="GO" id="GO:0071013">
    <property type="term" value="C:catalytic step 2 spliceosome"/>
    <property type="evidence" value="ECO:0007669"/>
    <property type="project" value="TreeGrafter"/>
</dbReference>
<dbReference type="GO" id="GO:0006457">
    <property type="term" value="P:protein folding"/>
    <property type="evidence" value="ECO:0007669"/>
    <property type="project" value="InterPro"/>
</dbReference>
<name>A0A913Y9P4_EXADI</name>
<dbReference type="EnsemblMetazoa" id="XM_021061384.2">
    <property type="protein sequence ID" value="XP_020917043.1"/>
    <property type="gene ID" value="LOC110254402"/>
</dbReference>
<dbReference type="FunFam" id="2.40.100.10:FF:000018">
    <property type="entry name" value="Peptidyl-prolyl cis-trans isomerase-like 2"/>
    <property type="match status" value="1"/>
</dbReference>
<dbReference type="EC" id="2.3.2.27" evidence="5"/>
<dbReference type="InterPro" id="IPR003613">
    <property type="entry name" value="Ubox_domain"/>
</dbReference>
<dbReference type="Gene3D" id="2.40.100.10">
    <property type="entry name" value="Cyclophilin-like"/>
    <property type="match status" value="1"/>
</dbReference>
<keyword evidence="10" id="KW-0833">Ubl conjugation pathway</keyword>
<dbReference type="GO" id="GO:0006397">
    <property type="term" value="P:mRNA processing"/>
    <property type="evidence" value="ECO:0007669"/>
    <property type="project" value="UniProtKB-KW"/>
</dbReference>
<dbReference type="OrthoDB" id="30774at2759"/>
<evidence type="ECO:0000256" key="7">
    <source>
        <dbReference type="ARBA" id="ARBA00022664"/>
    </source>
</evidence>
<keyword evidence="25" id="KW-1185">Reference proteome</keyword>
<evidence type="ECO:0000256" key="1">
    <source>
        <dbReference type="ARBA" id="ARBA00000900"/>
    </source>
</evidence>
<dbReference type="GO" id="GO:0008380">
    <property type="term" value="P:RNA splicing"/>
    <property type="evidence" value="ECO:0007669"/>
    <property type="project" value="UniProtKB-KW"/>
</dbReference>
<evidence type="ECO:0000256" key="13">
    <source>
        <dbReference type="ARBA" id="ARBA00023054"/>
    </source>
</evidence>
<evidence type="ECO:0000256" key="14">
    <source>
        <dbReference type="ARBA" id="ARBA00023187"/>
    </source>
</evidence>
<protein>
    <recommendedName>
        <fullName evidence="18">RING-type E3 ubiquitin-protein ligase PPIL2</fullName>
        <ecNumber evidence="5">2.3.2.27</ecNumber>
    </recommendedName>
    <alternativeName>
        <fullName evidence="20">CYC4</fullName>
    </alternativeName>
    <alternativeName>
        <fullName evidence="19">Probable inactive peptidyl-prolyl cis-trans isomerase-like 2</fullName>
    </alternativeName>
</protein>
<accession>A0A913Y9P4</accession>
<dbReference type="PANTHER" id="PTHR45625:SF1">
    <property type="entry name" value="RING-TYPE E3 UBIQUITIN-PROTEIN LIGASE PPIL2"/>
    <property type="match status" value="1"/>
</dbReference>
<dbReference type="PROSITE" id="PS00170">
    <property type="entry name" value="CSA_PPIASE_1"/>
    <property type="match status" value="1"/>
</dbReference>
<dbReference type="InterPro" id="IPR013083">
    <property type="entry name" value="Znf_RING/FYVE/PHD"/>
</dbReference>
<dbReference type="CDD" id="cd01923">
    <property type="entry name" value="cyclophilin_RING"/>
    <property type="match status" value="1"/>
</dbReference>
<evidence type="ECO:0000256" key="16">
    <source>
        <dbReference type="ARBA" id="ARBA00059251"/>
    </source>
</evidence>
<dbReference type="SUPFAM" id="SSF50891">
    <property type="entry name" value="Cyclophilin-like"/>
    <property type="match status" value="1"/>
</dbReference>
<dbReference type="SMART" id="SM00504">
    <property type="entry name" value="Ubox"/>
    <property type="match status" value="1"/>
</dbReference>
<evidence type="ECO:0000313" key="25">
    <source>
        <dbReference type="Proteomes" id="UP000887567"/>
    </source>
</evidence>
<comment type="similarity">
    <text evidence="4">Belongs to the cyclophilin-type PPIase family. PPIL2 subfamily.</text>
</comment>
<evidence type="ECO:0000259" key="22">
    <source>
        <dbReference type="PROSITE" id="PS50072"/>
    </source>
</evidence>
<dbReference type="GeneID" id="110254402"/>